<dbReference type="Proteomes" id="UP000478837">
    <property type="component" value="Unassembled WGS sequence"/>
</dbReference>
<feature type="transmembrane region" description="Helical" evidence="7">
    <location>
        <begin position="85"/>
        <end position="102"/>
    </location>
</feature>
<evidence type="ECO:0000256" key="7">
    <source>
        <dbReference type="SAM" id="Phobius"/>
    </source>
</evidence>
<name>A0A6L9MR45_9ALTE</name>
<dbReference type="AlphaFoldDB" id="A0A6L9MR45"/>
<dbReference type="InterPro" id="IPR006696">
    <property type="entry name" value="DUF423"/>
</dbReference>
<evidence type="ECO:0000256" key="5">
    <source>
        <dbReference type="ARBA" id="ARBA00023136"/>
    </source>
</evidence>
<proteinExistence type="inferred from homology"/>
<keyword evidence="5 7" id="KW-0472">Membrane</keyword>
<organism evidence="8 9">
    <name type="scientific">Alteromonas hispanica</name>
    <dbReference type="NCBI Taxonomy" id="315421"/>
    <lineage>
        <taxon>Bacteria</taxon>
        <taxon>Pseudomonadati</taxon>
        <taxon>Pseudomonadota</taxon>
        <taxon>Gammaproteobacteria</taxon>
        <taxon>Alteromonadales</taxon>
        <taxon>Alteromonadaceae</taxon>
        <taxon>Alteromonas/Salinimonas group</taxon>
        <taxon>Alteromonas</taxon>
    </lineage>
</organism>
<keyword evidence="9" id="KW-1185">Reference proteome</keyword>
<dbReference type="PANTHER" id="PTHR43461">
    <property type="entry name" value="TRANSMEMBRANE PROTEIN 256"/>
    <property type="match status" value="1"/>
</dbReference>
<evidence type="ECO:0000256" key="4">
    <source>
        <dbReference type="ARBA" id="ARBA00022989"/>
    </source>
</evidence>
<comment type="similarity">
    <text evidence="2">Belongs to the UPF0382 family.</text>
</comment>
<evidence type="ECO:0000256" key="2">
    <source>
        <dbReference type="ARBA" id="ARBA00009694"/>
    </source>
</evidence>
<evidence type="ECO:0000256" key="6">
    <source>
        <dbReference type="SAM" id="MobiDB-lite"/>
    </source>
</evidence>
<accession>A0A6L9MR45</accession>
<dbReference type="Pfam" id="PF04241">
    <property type="entry name" value="DUF423"/>
    <property type="match status" value="1"/>
</dbReference>
<gene>
    <name evidence="8" type="ORF">GTW09_02725</name>
</gene>
<evidence type="ECO:0000313" key="8">
    <source>
        <dbReference type="EMBL" id="NDW20440.1"/>
    </source>
</evidence>
<sequence>MKSDTKSYTKSHTKSHTKKETKSQTDTVNENTCEDTKSIAKVYLVIGALAAGLAVVLGAFAAHGLKAVLSAQQLATFEIGVRYQMYHGLALLCLPALSTVIASKWANRVGFCFTVGCVLFSGSLYALAITGIKWFGPITPLGGTFFIVGWMLLTVALVRSKASKNAQENLGQTVSPEQIADSEQQNVSQFK</sequence>
<dbReference type="PANTHER" id="PTHR43461:SF1">
    <property type="entry name" value="TRANSMEMBRANE PROTEIN 256"/>
    <property type="match status" value="1"/>
</dbReference>
<evidence type="ECO:0000256" key="3">
    <source>
        <dbReference type="ARBA" id="ARBA00022692"/>
    </source>
</evidence>
<comment type="subcellular location">
    <subcellularLocation>
        <location evidence="1">Membrane</location>
        <topology evidence="1">Multi-pass membrane protein</topology>
    </subcellularLocation>
</comment>
<feature type="transmembrane region" description="Helical" evidence="7">
    <location>
        <begin position="42"/>
        <end position="65"/>
    </location>
</feature>
<reference evidence="8 9" key="1">
    <citation type="submission" date="2020-01" db="EMBL/GenBank/DDBJ databases">
        <title>Genomes of bacteria type strains.</title>
        <authorList>
            <person name="Chen J."/>
            <person name="Zhu S."/>
            <person name="Yang J."/>
        </authorList>
    </citation>
    <scope>NUCLEOTIDE SEQUENCE [LARGE SCALE GENOMIC DNA]</scope>
    <source>
        <strain evidence="8 9">LMG 22958</strain>
    </source>
</reference>
<evidence type="ECO:0000313" key="9">
    <source>
        <dbReference type="Proteomes" id="UP000478837"/>
    </source>
</evidence>
<dbReference type="GO" id="GO:0005886">
    <property type="term" value="C:plasma membrane"/>
    <property type="evidence" value="ECO:0007669"/>
    <property type="project" value="TreeGrafter"/>
</dbReference>
<evidence type="ECO:0000256" key="1">
    <source>
        <dbReference type="ARBA" id="ARBA00004141"/>
    </source>
</evidence>
<keyword evidence="4 7" id="KW-1133">Transmembrane helix</keyword>
<comment type="caution">
    <text evidence="8">The sequence shown here is derived from an EMBL/GenBank/DDBJ whole genome shotgun (WGS) entry which is preliminary data.</text>
</comment>
<protein>
    <submittedName>
        <fullName evidence="8">DUF423 domain-containing protein</fullName>
    </submittedName>
</protein>
<feature type="region of interest" description="Disordered" evidence="6">
    <location>
        <begin position="1"/>
        <end position="30"/>
    </location>
</feature>
<feature type="transmembrane region" description="Helical" evidence="7">
    <location>
        <begin position="109"/>
        <end position="132"/>
    </location>
</feature>
<keyword evidence="3 7" id="KW-0812">Transmembrane</keyword>
<dbReference type="EMBL" id="JAAAWP010000001">
    <property type="protein sequence ID" value="NDW20440.1"/>
    <property type="molecule type" value="Genomic_DNA"/>
</dbReference>
<feature type="transmembrane region" description="Helical" evidence="7">
    <location>
        <begin position="138"/>
        <end position="158"/>
    </location>
</feature>